<keyword evidence="3" id="KW-1185">Reference proteome</keyword>
<organism evidence="2 3">
    <name type="scientific">Magnusiomyces paraingens</name>
    <dbReference type="NCBI Taxonomy" id="2606893"/>
    <lineage>
        <taxon>Eukaryota</taxon>
        <taxon>Fungi</taxon>
        <taxon>Dikarya</taxon>
        <taxon>Ascomycota</taxon>
        <taxon>Saccharomycotina</taxon>
        <taxon>Dipodascomycetes</taxon>
        <taxon>Dipodascales</taxon>
        <taxon>Dipodascaceae</taxon>
        <taxon>Magnusiomyces</taxon>
    </lineage>
</organism>
<sequence length="214" mass="20850">MKFSAIAFAAIVALVEAAVPAGTKFGLVSIRSGSPVQYASASLNSDNQVVLGATVSSSDDYLTAVNVGDGSLSIEGTDLYLGLNSDKALVATSTPSKIFSFSDDRYLAIDGSDAITAVSESSYYSVYAGAVTTDKTTYGIALLITSAVTGSSSSSAAASSAAASSSAATTATQSAPAVVSSAAPSTTLAQVNGAASKGSVFAAAVAAVGGALLL</sequence>
<accession>A0A5E8BXM5</accession>
<keyword evidence="1" id="KW-0732">Signal</keyword>
<name>A0A5E8BXM5_9ASCO</name>
<dbReference type="GeneID" id="43583382"/>
<feature type="signal peptide" evidence="1">
    <location>
        <begin position="1"/>
        <end position="17"/>
    </location>
</feature>
<protein>
    <recommendedName>
        <fullName evidence="4">Cell wall protein CWP1</fullName>
    </recommendedName>
</protein>
<dbReference type="OrthoDB" id="5415592at2759"/>
<evidence type="ECO:0000313" key="3">
    <source>
        <dbReference type="Proteomes" id="UP000398389"/>
    </source>
</evidence>
<dbReference type="RefSeq" id="XP_031855173.1">
    <property type="nucleotide sequence ID" value="XM_031999282.1"/>
</dbReference>
<reference evidence="2 3" key="1">
    <citation type="submission" date="2019-09" db="EMBL/GenBank/DDBJ databases">
        <authorList>
            <person name="Brejova B."/>
        </authorList>
    </citation>
    <scope>NUCLEOTIDE SEQUENCE [LARGE SCALE GENOMIC DNA]</scope>
</reference>
<dbReference type="EMBL" id="CABVLU010000003">
    <property type="protein sequence ID" value="VVT55379.1"/>
    <property type="molecule type" value="Genomic_DNA"/>
</dbReference>
<dbReference type="AlphaFoldDB" id="A0A5E8BXM5"/>
<proteinExistence type="predicted"/>
<evidence type="ECO:0000313" key="2">
    <source>
        <dbReference type="EMBL" id="VVT55379.1"/>
    </source>
</evidence>
<dbReference type="Proteomes" id="UP000398389">
    <property type="component" value="Unassembled WGS sequence"/>
</dbReference>
<evidence type="ECO:0008006" key="4">
    <source>
        <dbReference type="Google" id="ProtNLM"/>
    </source>
</evidence>
<feature type="chain" id="PRO_5022980090" description="Cell wall protein CWP1" evidence="1">
    <location>
        <begin position="18"/>
        <end position="214"/>
    </location>
</feature>
<evidence type="ECO:0000256" key="1">
    <source>
        <dbReference type="SAM" id="SignalP"/>
    </source>
</evidence>
<gene>
    <name evidence="2" type="ORF">SAPINGB_P004567</name>
</gene>